<sequence>MRYAIERQTFSVDILGNTIWTLLIIPRSSATEFQRQGNQYISLYLERQDGDDGPEEFRMNFELSLLDKDGFLLHSIEINEDEYAFSRYTSYGETYFVRRNKVLVERKAEYLPHDTLTVCCKMWKIQEGIRRDGRGYARIRIGIETVLLTV</sequence>
<name>A0A4Y2T287_ARAVE</name>
<evidence type="ECO:0000313" key="2">
    <source>
        <dbReference type="EMBL" id="GBN94316.1"/>
    </source>
</evidence>
<gene>
    <name evidence="3" type="ORF">AVEN_222181_1</name>
    <name evidence="2" type="ORF">AVEN_48502_1</name>
</gene>
<evidence type="ECO:0000259" key="1">
    <source>
        <dbReference type="PROSITE" id="PS50144"/>
    </source>
</evidence>
<dbReference type="Pfam" id="PF22486">
    <property type="entry name" value="MATH_2"/>
    <property type="match status" value="1"/>
</dbReference>
<feature type="domain" description="MATH" evidence="1">
    <location>
        <begin position="1"/>
        <end position="122"/>
    </location>
</feature>
<reference evidence="3 4" key="1">
    <citation type="journal article" date="2019" name="Sci. Rep.">
        <title>Orb-weaving spider Araneus ventricosus genome elucidates the spidroin gene catalogue.</title>
        <authorList>
            <person name="Kono N."/>
            <person name="Nakamura H."/>
            <person name="Ohtoshi R."/>
            <person name="Moran D.A.P."/>
            <person name="Shinohara A."/>
            <person name="Yoshida Y."/>
            <person name="Fujiwara M."/>
            <person name="Mori M."/>
            <person name="Tomita M."/>
            <person name="Arakawa K."/>
        </authorList>
    </citation>
    <scope>NUCLEOTIDE SEQUENCE [LARGE SCALE GENOMIC DNA]</scope>
</reference>
<organism evidence="3 4">
    <name type="scientific">Araneus ventricosus</name>
    <name type="common">Orbweaver spider</name>
    <name type="synonym">Epeira ventricosa</name>
    <dbReference type="NCBI Taxonomy" id="182803"/>
    <lineage>
        <taxon>Eukaryota</taxon>
        <taxon>Metazoa</taxon>
        <taxon>Ecdysozoa</taxon>
        <taxon>Arthropoda</taxon>
        <taxon>Chelicerata</taxon>
        <taxon>Arachnida</taxon>
        <taxon>Araneae</taxon>
        <taxon>Araneomorphae</taxon>
        <taxon>Entelegynae</taxon>
        <taxon>Araneoidea</taxon>
        <taxon>Araneidae</taxon>
        <taxon>Araneus</taxon>
    </lineage>
</organism>
<evidence type="ECO:0000313" key="4">
    <source>
        <dbReference type="Proteomes" id="UP000499080"/>
    </source>
</evidence>
<dbReference type="Gene3D" id="2.60.210.10">
    <property type="entry name" value="Apoptosis, Tumor Necrosis Factor Receptor Associated Protein 2, Chain A"/>
    <property type="match status" value="1"/>
</dbReference>
<dbReference type="AlphaFoldDB" id="A0A4Y2T287"/>
<dbReference type="Proteomes" id="UP000499080">
    <property type="component" value="Unassembled WGS sequence"/>
</dbReference>
<dbReference type="PROSITE" id="PS50144">
    <property type="entry name" value="MATH"/>
    <property type="match status" value="1"/>
</dbReference>
<dbReference type="InterPro" id="IPR002083">
    <property type="entry name" value="MATH/TRAF_dom"/>
</dbReference>
<evidence type="ECO:0000313" key="3">
    <source>
        <dbReference type="EMBL" id="GBN94321.1"/>
    </source>
</evidence>
<keyword evidence="4" id="KW-1185">Reference proteome</keyword>
<protein>
    <recommendedName>
        <fullName evidence="1">MATH domain-containing protein</fullName>
    </recommendedName>
</protein>
<dbReference type="CDD" id="cd00121">
    <property type="entry name" value="MATH"/>
    <property type="match status" value="1"/>
</dbReference>
<dbReference type="EMBL" id="BGPR01025429">
    <property type="protein sequence ID" value="GBN94316.1"/>
    <property type="molecule type" value="Genomic_DNA"/>
</dbReference>
<comment type="caution">
    <text evidence="3">The sequence shown here is derived from an EMBL/GenBank/DDBJ whole genome shotgun (WGS) entry which is preliminary data.</text>
</comment>
<dbReference type="OrthoDB" id="6467360at2759"/>
<dbReference type="SUPFAM" id="SSF49599">
    <property type="entry name" value="TRAF domain-like"/>
    <property type="match status" value="1"/>
</dbReference>
<dbReference type="EMBL" id="BGPR01025430">
    <property type="protein sequence ID" value="GBN94321.1"/>
    <property type="molecule type" value="Genomic_DNA"/>
</dbReference>
<accession>A0A4Y2T287</accession>
<dbReference type="InterPro" id="IPR008974">
    <property type="entry name" value="TRAF-like"/>
</dbReference>
<proteinExistence type="predicted"/>